<dbReference type="EMBL" id="JAVDYB010000001">
    <property type="protein sequence ID" value="MDR7275674.1"/>
    <property type="molecule type" value="Genomic_DNA"/>
</dbReference>
<dbReference type="AlphaFoldDB" id="A0AAE3YKV8"/>
<name>A0AAE3YKV8_9ACTN</name>
<accession>A0AAE3YKV8</accession>
<proteinExistence type="predicted"/>
<dbReference type="SUPFAM" id="SSF52540">
    <property type="entry name" value="P-loop containing nucleoside triphosphate hydrolases"/>
    <property type="match status" value="1"/>
</dbReference>
<protein>
    <submittedName>
        <fullName evidence="1">Adenylate kinase family enzyme</fullName>
    </submittedName>
</protein>
<dbReference type="GO" id="GO:0016301">
    <property type="term" value="F:kinase activity"/>
    <property type="evidence" value="ECO:0007669"/>
    <property type="project" value="UniProtKB-KW"/>
</dbReference>
<reference evidence="1" key="1">
    <citation type="submission" date="2023-07" db="EMBL/GenBank/DDBJ databases">
        <title>Sequencing the genomes of 1000 actinobacteria strains.</title>
        <authorList>
            <person name="Klenk H.-P."/>
        </authorList>
    </citation>
    <scope>NUCLEOTIDE SEQUENCE</scope>
    <source>
        <strain evidence="1">DSM 44707</strain>
    </source>
</reference>
<keyword evidence="2" id="KW-1185">Reference proteome</keyword>
<dbReference type="Proteomes" id="UP001183643">
    <property type="component" value="Unassembled WGS sequence"/>
</dbReference>
<keyword evidence="1" id="KW-0808">Transferase</keyword>
<dbReference type="RefSeq" id="WP_310366930.1">
    <property type="nucleotide sequence ID" value="NZ_JAVDYB010000001.1"/>
</dbReference>
<dbReference type="InterPro" id="IPR027417">
    <property type="entry name" value="P-loop_NTPase"/>
</dbReference>
<organism evidence="1 2">
    <name type="scientific">Catenuloplanes atrovinosus</name>
    <dbReference type="NCBI Taxonomy" id="137266"/>
    <lineage>
        <taxon>Bacteria</taxon>
        <taxon>Bacillati</taxon>
        <taxon>Actinomycetota</taxon>
        <taxon>Actinomycetes</taxon>
        <taxon>Micromonosporales</taxon>
        <taxon>Micromonosporaceae</taxon>
        <taxon>Catenuloplanes</taxon>
    </lineage>
</organism>
<dbReference type="PANTHER" id="PTHR37816">
    <property type="entry name" value="YALI0E33011P"/>
    <property type="match status" value="1"/>
</dbReference>
<dbReference type="Gene3D" id="3.40.50.300">
    <property type="entry name" value="P-loop containing nucleotide triphosphate hydrolases"/>
    <property type="match status" value="1"/>
</dbReference>
<dbReference type="PANTHER" id="PTHR37816:SF2">
    <property type="entry name" value="DNA TOPOLOGY MODULATION PROTEIN FLAR-RELATED PROTEIN"/>
    <property type="match status" value="1"/>
</dbReference>
<gene>
    <name evidence="1" type="ORF">J2S41_002452</name>
</gene>
<keyword evidence="1" id="KW-0418">Kinase</keyword>
<evidence type="ECO:0000313" key="2">
    <source>
        <dbReference type="Proteomes" id="UP001183643"/>
    </source>
</evidence>
<dbReference type="InterPro" id="IPR052922">
    <property type="entry name" value="Cytidylate_Kinase-2"/>
</dbReference>
<evidence type="ECO:0000313" key="1">
    <source>
        <dbReference type="EMBL" id="MDR7275674.1"/>
    </source>
</evidence>
<comment type="caution">
    <text evidence="1">The sequence shown here is derived from an EMBL/GenBank/DDBJ whole genome shotgun (WGS) entry which is preliminary data.</text>
</comment>
<sequence>MNRIVILGRGGAGKSTLAAHLGAALALPVIELDKHFWAPGLTPTPTEQWIRIQHQLISGKQWVIDGDLGPYDVLTARLQAADTVIVLDFPLWLCAWRALRRSRENLAFWRWLITYRRHSLPTVMAAIATHAGHAQLHVLHHPRAAERLLSHATTTTRPDPAP</sequence>